<evidence type="ECO:0000313" key="2">
    <source>
        <dbReference type="EMBL" id="TPX08002.1"/>
    </source>
</evidence>
<keyword evidence="3" id="KW-1185">Reference proteome</keyword>
<sequence length="280" mass="31643">MARRLSTGGQAPVRIETCMQVERVQTHDGAPCYSAWKSTRPYGSDEDHTTSRSPWGLQVYDTRPGCDGDHSRLKELALRLHEDTWDARGAEGRDEPDRVDLYALPMPSSATDEERAEKCKAHYLTERKARNARGVRGASHYIPPVRRYSGWKHVILTIAKAEEDWDKGEGGFLLVQWQTSTGCHKGYESWSREARQHQCLSRAAYLDGGEDGLGGTLRKLREGIEGFLIHHWHPGYEDEPEAEDGYRVVYCRCEEFCHPKLANDSSAATDKGGQQEELPL</sequence>
<organism evidence="2 3">
    <name type="scientific">Thyridium curvatum</name>
    <dbReference type="NCBI Taxonomy" id="1093900"/>
    <lineage>
        <taxon>Eukaryota</taxon>
        <taxon>Fungi</taxon>
        <taxon>Dikarya</taxon>
        <taxon>Ascomycota</taxon>
        <taxon>Pezizomycotina</taxon>
        <taxon>Sordariomycetes</taxon>
        <taxon>Sordariomycetidae</taxon>
        <taxon>Thyridiales</taxon>
        <taxon>Thyridiaceae</taxon>
        <taxon>Thyridium</taxon>
    </lineage>
</organism>
<proteinExistence type="predicted"/>
<dbReference type="Proteomes" id="UP000319257">
    <property type="component" value="Unassembled WGS sequence"/>
</dbReference>
<accession>A0A507AGN0</accession>
<comment type="caution">
    <text evidence="2">The sequence shown here is derived from an EMBL/GenBank/DDBJ whole genome shotgun (WGS) entry which is preliminary data.</text>
</comment>
<dbReference type="RefSeq" id="XP_030989713.1">
    <property type="nucleotide sequence ID" value="XM_031132939.1"/>
</dbReference>
<dbReference type="EMBL" id="SKBQ01000082">
    <property type="protein sequence ID" value="TPX08002.1"/>
    <property type="molecule type" value="Genomic_DNA"/>
</dbReference>
<dbReference type="InParanoid" id="A0A507AGN0"/>
<dbReference type="OrthoDB" id="5190067at2759"/>
<protein>
    <submittedName>
        <fullName evidence="2">Uncharacterized protein</fullName>
    </submittedName>
</protein>
<evidence type="ECO:0000256" key="1">
    <source>
        <dbReference type="SAM" id="MobiDB-lite"/>
    </source>
</evidence>
<feature type="region of interest" description="Disordered" evidence="1">
    <location>
        <begin position="34"/>
        <end position="56"/>
    </location>
</feature>
<reference evidence="2 3" key="1">
    <citation type="submission" date="2019-06" db="EMBL/GenBank/DDBJ databases">
        <title>Draft genome sequence of the filamentous fungus Phialemoniopsis curvata isolated from diesel fuel.</title>
        <authorList>
            <person name="Varaljay V.A."/>
            <person name="Lyon W.J."/>
            <person name="Crouch A.L."/>
            <person name="Drake C.E."/>
            <person name="Hollomon J.M."/>
            <person name="Nadeau L.J."/>
            <person name="Nunn H.S."/>
            <person name="Stevenson B.S."/>
            <person name="Bojanowski C.L."/>
            <person name="Crookes-Goodson W.J."/>
        </authorList>
    </citation>
    <scope>NUCLEOTIDE SEQUENCE [LARGE SCALE GENOMIC DNA]</scope>
    <source>
        <strain evidence="2 3">D216</strain>
    </source>
</reference>
<name>A0A507AGN0_9PEZI</name>
<dbReference type="GeneID" id="41977780"/>
<evidence type="ECO:0000313" key="3">
    <source>
        <dbReference type="Proteomes" id="UP000319257"/>
    </source>
</evidence>
<gene>
    <name evidence="2" type="ORF">E0L32_010333</name>
</gene>
<dbReference type="AlphaFoldDB" id="A0A507AGN0"/>